<dbReference type="InterPro" id="IPR042197">
    <property type="entry name" value="Apaf_helical"/>
</dbReference>
<keyword evidence="1" id="KW-0433">Leucine-rich repeat</keyword>
<gene>
    <name evidence="2" type="ORF">DCAR_0205331</name>
</gene>
<dbReference type="PANTHER" id="PTHR19338">
    <property type="entry name" value="TRANSLOCASE OF INNER MITOCHONDRIAL MEMBRANE 13 HOMOLOG"/>
    <property type="match status" value="1"/>
</dbReference>
<reference evidence="2" key="1">
    <citation type="journal article" date="2016" name="Nat. Genet.">
        <title>A high-quality carrot genome assembly provides new insights into carotenoid accumulation and asterid genome evolution.</title>
        <authorList>
            <person name="Iorizzo M."/>
            <person name="Ellison S."/>
            <person name="Senalik D."/>
            <person name="Zeng P."/>
            <person name="Satapoomin P."/>
            <person name="Huang J."/>
            <person name="Bowman M."/>
            <person name="Iovene M."/>
            <person name="Sanseverino W."/>
            <person name="Cavagnaro P."/>
            <person name="Yildiz M."/>
            <person name="Macko-Podgorni A."/>
            <person name="Moranska E."/>
            <person name="Grzebelus E."/>
            <person name="Grzebelus D."/>
            <person name="Ashrafi H."/>
            <person name="Zheng Z."/>
            <person name="Cheng S."/>
            <person name="Spooner D."/>
            <person name="Van Deynze A."/>
            <person name="Simon P."/>
        </authorList>
    </citation>
    <scope>NUCLEOTIDE SEQUENCE</scope>
    <source>
        <tissue evidence="2">Leaf</tissue>
    </source>
</reference>
<dbReference type="Proteomes" id="UP000077755">
    <property type="component" value="Chromosome 2"/>
</dbReference>
<dbReference type="OMA" id="NSWILVC"/>
<sequence length="187" mass="20846">MRELAFKVEDVLETFALEVMAKKQKSGFKENLLRFACILDVGVSRHNIATEINTIKAELANLTARLQTYGVTEGLKEGETSLSVVDLKSRRTYSHDVEKDFVGMESKIEKLVSHLKNEDSGCEVVSICSMVSCTYISFDILNLKQNNSWILVCSKKGDGRNMVKRCKGLPLAISTLGGLLRGKLLRE</sequence>
<accession>A0A162APE2</accession>
<dbReference type="GO" id="GO:0043531">
    <property type="term" value="F:ADP binding"/>
    <property type="evidence" value="ECO:0007669"/>
    <property type="project" value="InterPro"/>
</dbReference>
<reference evidence="2" key="2">
    <citation type="submission" date="2022-03" db="EMBL/GenBank/DDBJ databases">
        <title>Draft title - Genomic analysis of global carrot germplasm unveils the trajectory of domestication and the origin of high carotenoid orange carrot.</title>
        <authorList>
            <person name="Iorizzo M."/>
            <person name="Ellison S."/>
            <person name="Senalik D."/>
            <person name="Macko-Podgorni A."/>
            <person name="Grzebelus D."/>
            <person name="Bostan H."/>
            <person name="Rolling W."/>
            <person name="Curaba J."/>
            <person name="Simon P."/>
        </authorList>
    </citation>
    <scope>NUCLEOTIDE SEQUENCE</scope>
    <source>
        <tissue evidence="2">Leaf</tissue>
    </source>
</reference>
<dbReference type="EMBL" id="CP093344">
    <property type="protein sequence ID" value="WOG86130.1"/>
    <property type="molecule type" value="Genomic_DNA"/>
</dbReference>
<evidence type="ECO:0008006" key="4">
    <source>
        <dbReference type="Google" id="ProtNLM"/>
    </source>
</evidence>
<organism evidence="2 3">
    <name type="scientific">Daucus carota subsp. sativus</name>
    <name type="common">Carrot</name>
    <dbReference type="NCBI Taxonomy" id="79200"/>
    <lineage>
        <taxon>Eukaryota</taxon>
        <taxon>Viridiplantae</taxon>
        <taxon>Streptophyta</taxon>
        <taxon>Embryophyta</taxon>
        <taxon>Tracheophyta</taxon>
        <taxon>Spermatophyta</taxon>
        <taxon>Magnoliopsida</taxon>
        <taxon>eudicotyledons</taxon>
        <taxon>Gunneridae</taxon>
        <taxon>Pentapetalae</taxon>
        <taxon>asterids</taxon>
        <taxon>campanulids</taxon>
        <taxon>Apiales</taxon>
        <taxon>Apiaceae</taxon>
        <taxon>Apioideae</taxon>
        <taxon>Scandiceae</taxon>
        <taxon>Daucinae</taxon>
        <taxon>Daucus</taxon>
        <taxon>Daucus sect. Daucus</taxon>
    </lineage>
</organism>
<name>A0A162APE2_DAUCS</name>
<dbReference type="AlphaFoldDB" id="A0A162APE2"/>
<dbReference type="Gene3D" id="1.10.8.430">
    <property type="entry name" value="Helical domain of apoptotic protease-activating factors"/>
    <property type="match status" value="1"/>
</dbReference>
<keyword evidence="3" id="KW-1185">Reference proteome</keyword>
<evidence type="ECO:0000313" key="3">
    <source>
        <dbReference type="Proteomes" id="UP000077755"/>
    </source>
</evidence>
<dbReference type="PANTHER" id="PTHR19338:SF66">
    <property type="entry name" value="NB-ARC DOMAIN-CONTAINING PROTEIN"/>
    <property type="match status" value="1"/>
</dbReference>
<protein>
    <recommendedName>
        <fullName evidence="4">Rx N-terminal domain-containing protein</fullName>
    </recommendedName>
</protein>
<proteinExistence type="predicted"/>
<dbReference type="Gramene" id="KZN03973">
    <property type="protein sequence ID" value="KZN03973"/>
    <property type="gene ID" value="DCAR_004835"/>
</dbReference>
<evidence type="ECO:0000313" key="2">
    <source>
        <dbReference type="EMBL" id="WOG86130.1"/>
    </source>
</evidence>
<evidence type="ECO:0000256" key="1">
    <source>
        <dbReference type="ARBA" id="ARBA00022614"/>
    </source>
</evidence>